<feature type="domain" description="BESS" evidence="4">
    <location>
        <begin position="290"/>
        <end position="329"/>
    </location>
</feature>
<evidence type="ECO:0000256" key="1">
    <source>
        <dbReference type="PROSITE-ProRule" id="PRU00371"/>
    </source>
</evidence>
<dbReference type="Pfam" id="PF10545">
    <property type="entry name" value="MADF_DNA_bdg"/>
    <property type="match status" value="1"/>
</dbReference>
<dbReference type="GO" id="GO:0005667">
    <property type="term" value="C:transcription regulator complex"/>
    <property type="evidence" value="ECO:0007669"/>
    <property type="project" value="TreeGrafter"/>
</dbReference>
<sequence>MSDTEEPESYEIVTDEHMIALIEAVSQYPEIYNPKNKCHKDQDILYMAWKEVGRDLYEVNVRVSGYDCMLKWRAIRKAYLAHFRKNSQAKYKYADHLRWLHPYIEPLKPRGARKSKDSKKVSETKAAKSSDAKTPSRASKPSSAEKISKSRAKRPRNALEPGSAVKLSDPGANKPSDAEKNSNARAKRSRYSLKPSNTEKSSNSGAKKSSNAEKISEASAPASNVVIEDEIFEEKVDTAFGSNDTSPRNSIAEQNGVDDTLRNEDIKIDVELSEVSQCSQEHTVSVTREEDTEMLFLKSILPDLQKMTDRQRNEFKLKTIQLIGDILYPTP</sequence>
<evidence type="ECO:0000259" key="3">
    <source>
        <dbReference type="PROSITE" id="PS51029"/>
    </source>
</evidence>
<dbReference type="GO" id="GO:0003677">
    <property type="term" value="F:DNA binding"/>
    <property type="evidence" value="ECO:0007669"/>
    <property type="project" value="InterPro"/>
</dbReference>
<evidence type="ECO:0000313" key="5">
    <source>
        <dbReference type="EMBL" id="VEN36626.1"/>
    </source>
</evidence>
<dbReference type="Pfam" id="PF02944">
    <property type="entry name" value="BESS"/>
    <property type="match status" value="1"/>
</dbReference>
<dbReference type="Proteomes" id="UP000410492">
    <property type="component" value="Unassembled WGS sequence"/>
</dbReference>
<dbReference type="PANTHER" id="PTHR12243">
    <property type="entry name" value="MADF DOMAIN TRANSCRIPTION FACTOR"/>
    <property type="match status" value="1"/>
</dbReference>
<comment type="subcellular location">
    <subcellularLocation>
        <location evidence="1">Nucleus</location>
    </subcellularLocation>
</comment>
<dbReference type="SMART" id="SM00595">
    <property type="entry name" value="MADF"/>
    <property type="match status" value="1"/>
</dbReference>
<evidence type="ECO:0000259" key="4">
    <source>
        <dbReference type="PROSITE" id="PS51031"/>
    </source>
</evidence>
<feature type="compositionally biased region" description="Basic and acidic residues" evidence="2">
    <location>
        <begin position="114"/>
        <end position="131"/>
    </location>
</feature>
<organism evidence="5 6">
    <name type="scientific">Callosobruchus maculatus</name>
    <name type="common">Southern cowpea weevil</name>
    <name type="synonym">Pulse bruchid</name>
    <dbReference type="NCBI Taxonomy" id="64391"/>
    <lineage>
        <taxon>Eukaryota</taxon>
        <taxon>Metazoa</taxon>
        <taxon>Ecdysozoa</taxon>
        <taxon>Arthropoda</taxon>
        <taxon>Hexapoda</taxon>
        <taxon>Insecta</taxon>
        <taxon>Pterygota</taxon>
        <taxon>Neoptera</taxon>
        <taxon>Endopterygota</taxon>
        <taxon>Coleoptera</taxon>
        <taxon>Polyphaga</taxon>
        <taxon>Cucujiformia</taxon>
        <taxon>Chrysomeloidea</taxon>
        <taxon>Chrysomelidae</taxon>
        <taxon>Bruchinae</taxon>
        <taxon>Bruchini</taxon>
        <taxon>Callosobruchus</taxon>
    </lineage>
</organism>
<gene>
    <name evidence="5" type="ORF">CALMAC_LOCUS2171</name>
</gene>
<reference evidence="5 6" key="1">
    <citation type="submission" date="2019-01" db="EMBL/GenBank/DDBJ databases">
        <authorList>
            <person name="Sayadi A."/>
        </authorList>
    </citation>
    <scope>NUCLEOTIDE SEQUENCE [LARGE SCALE GENOMIC DNA]</scope>
</reference>
<keyword evidence="1" id="KW-0539">Nucleus</keyword>
<protein>
    <submittedName>
        <fullName evidence="5">Uncharacterized protein</fullName>
    </submittedName>
</protein>
<dbReference type="OrthoDB" id="6147983at2759"/>
<evidence type="ECO:0000256" key="2">
    <source>
        <dbReference type="SAM" id="MobiDB-lite"/>
    </source>
</evidence>
<proteinExistence type="predicted"/>
<dbReference type="PROSITE" id="PS51029">
    <property type="entry name" value="MADF"/>
    <property type="match status" value="1"/>
</dbReference>
<dbReference type="EMBL" id="CAACVG010002556">
    <property type="protein sequence ID" value="VEN36626.1"/>
    <property type="molecule type" value="Genomic_DNA"/>
</dbReference>
<dbReference type="InterPro" id="IPR039353">
    <property type="entry name" value="TF_Adf1"/>
</dbReference>
<accession>A0A653BNP5</accession>
<dbReference type="PANTHER" id="PTHR12243:SF67">
    <property type="entry name" value="COREPRESSOR OF PANGOLIN, ISOFORM A-RELATED"/>
    <property type="match status" value="1"/>
</dbReference>
<feature type="domain" description="MADF" evidence="3">
    <location>
        <begin position="20"/>
        <end position="105"/>
    </location>
</feature>
<feature type="compositionally biased region" description="Polar residues" evidence="2">
    <location>
        <begin position="132"/>
        <end position="142"/>
    </location>
</feature>
<evidence type="ECO:0000313" key="6">
    <source>
        <dbReference type="Proteomes" id="UP000410492"/>
    </source>
</evidence>
<dbReference type="GO" id="GO:0005634">
    <property type="term" value="C:nucleus"/>
    <property type="evidence" value="ECO:0007669"/>
    <property type="project" value="UniProtKB-SubCell"/>
</dbReference>
<dbReference type="AlphaFoldDB" id="A0A653BNP5"/>
<dbReference type="InterPro" id="IPR006578">
    <property type="entry name" value="MADF-dom"/>
</dbReference>
<feature type="compositionally biased region" description="Low complexity" evidence="2">
    <location>
        <begin position="199"/>
        <end position="209"/>
    </location>
</feature>
<dbReference type="GO" id="GO:0006357">
    <property type="term" value="P:regulation of transcription by RNA polymerase II"/>
    <property type="evidence" value="ECO:0007669"/>
    <property type="project" value="TreeGrafter"/>
</dbReference>
<dbReference type="PROSITE" id="PS51031">
    <property type="entry name" value="BESS"/>
    <property type="match status" value="1"/>
</dbReference>
<feature type="region of interest" description="Disordered" evidence="2">
    <location>
        <begin position="108"/>
        <end position="221"/>
    </location>
</feature>
<name>A0A653BNP5_CALMS</name>
<dbReference type="InterPro" id="IPR004210">
    <property type="entry name" value="BESS_motif"/>
</dbReference>
<keyword evidence="6" id="KW-1185">Reference proteome</keyword>